<dbReference type="eggNOG" id="COG0287">
    <property type="taxonomic scope" value="Bacteria"/>
</dbReference>
<reference evidence="4" key="1">
    <citation type="journal article" date="2008" name="Science">
        <title>Genome of an endosymbiont coupling N2 fixation to cellulolysis within RT protist cells in termite gut.</title>
        <authorList>
            <person name="Hongoh Y."/>
            <person name="Sharma V.K."/>
            <person name="Prakash T."/>
            <person name="Noda S."/>
            <person name="Toh H."/>
            <person name="Taylor T.D."/>
            <person name="Kudo T."/>
            <person name="Sakaki Y."/>
            <person name="Toyoda A."/>
            <person name="Hattori M."/>
            <person name="Ohkuma M."/>
        </authorList>
    </citation>
    <scope>NUCLEOTIDE SEQUENCE [LARGE SCALE GENOMIC DNA]</scope>
</reference>
<dbReference type="InterPro" id="IPR003099">
    <property type="entry name" value="Prephen_DH"/>
</dbReference>
<dbReference type="GO" id="GO:0008977">
    <property type="term" value="F:prephenate dehydrogenase (NAD+) activity"/>
    <property type="evidence" value="ECO:0007669"/>
    <property type="project" value="InterPro"/>
</dbReference>
<dbReference type="InterPro" id="IPR008927">
    <property type="entry name" value="6-PGluconate_DH-like_C_sf"/>
</dbReference>
<protein>
    <submittedName>
        <fullName evidence="3">Prephenate dehydrogenase</fullName>
    </submittedName>
</protein>
<organism evidence="3 4">
    <name type="scientific">Azobacteroides pseudotrichonymphae genomovar. CFP2</name>
    <dbReference type="NCBI Taxonomy" id="511995"/>
    <lineage>
        <taxon>Bacteria</taxon>
        <taxon>Pseudomonadati</taxon>
        <taxon>Bacteroidota</taxon>
        <taxon>Bacteroidia</taxon>
        <taxon>Bacteroidales</taxon>
        <taxon>Candidatus Azobacteroides</taxon>
    </lineage>
</organism>
<proteinExistence type="predicted"/>
<dbReference type="GO" id="GO:0004665">
    <property type="term" value="F:prephenate dehydrogenase (NADP+) activity"/>
    <property type="evidence" value="ECO:0007669"/>
    <property type="project" value="InterPro"/>
</dbReference>
<dbReference type="RefSeq" id="WP_012573197.1">
    <property type="nucleotide sequence ID" value="NC_011565.1"/>
</dbReference>
<sequence>MKIQIVGAGKMGAFFADVLSFDHEVAIFDVDPERLRFTYNCIRISHIEEIAHFKPEILINAATVQYTVRAFEQILPYLTDSCIISDIASVKTGLKEFYENSGHPFVSTHPMFGPTFANLSNLSSENAIIISESGHLGKVFFRNLYNSLKLNICEYSFEEHDKTVAYSLSIPFASTLIFTSVMKRQEAPGTTFRKHMDIAHRLLSEDDYLLTEILFNPHTSKQLERIQKKLSFLFQIIENKDVQAMKTFLNEVRGRLNKESDS</sequence>
<evidence type="ECO:0000256" key="1">
    <source>
        <dbReference type="ARBA" id="ARBA00023002"/>
    </source>
</evidence>
<dbReference type="InterPro" id="IPR036291">
    <property type="entry name" value="NAD(P)-bd_dom_sf"/>
</dbReference>
<dbReference type="Gene3D" id="3.40.50.720">
    <property type="entry name" value="NAD(P)-binding Rossmann-like Domain"/>
    <property type="match status" value="1"/>
</dbReference>
<keyword evidence="4" id="KW-1185">Reference proteome</keyword>
<dbReference type="SUPFAM" id="SSF51735">
    <property type="entry name" value="NAD(P)-binding Rossmann-fold domains"/>
    <property type="match status" value="1"/>
</dbReference>
<dbReference type="InterPro" id="IPR046826">
    <property type="entry name" value="PDH_N"/>
</dbReference>
<dbReference type="Gene3D" id="1.10.3660.10">
    <property type="entry name" value="6-phosphogluconate dehydrogenase C-terminal like domain"/>
    <property type="match status" value="1"/>
</dbReference>
<dbReference type="STRING" id="511995.CFPG_173"/>
<dbReference type="OrthoDB" id="1522519at2"/>
<accession>B6YQG4</accession>
<evidence type="ECO:0000313" key="4">
    <source>
        <dbReference type="Proteomes" id="UP000000723"/>
    </source>
</evidence>
<name>B6YQG4_AZOPC</name>
<dbReference type="PROSITE" id="PS51176">
    <property type="entry name" value="PDH_ADH"/>
    <property type="match status" value="1"/>
</dbReference>
<dbReference type="HOGENOM" id="CLU_1080348_0_0_10"/>
<keyword evidence="1" id="KW-0560">Oxidoreductase</keyword>
<evidence type="ECO:0000313" key="3">
    <source>
        <dbReference type="EMBL" id="BAG83436.1"/>
    </source>
</evidence>
<dbReference type="FunFam" id="3.40.50.720:FF:000232">
    <property type="entry name" value="Prephenate dehydrogenase family protein"/>
    <property type="match status" value="1"/>
</dbReference>
<dbReference type="SUPFAM" id="SSF48179">
    <property type="entry name" value="6-phosphogluconate dehydrogenase C-terminal domain-like"/>
    <property type="match status" value="1"/>
</dbReference>
<dbReference type="GO" id="GO:0006571">
    <property type="term" value="P:tyrosine biosynthetic process"/>
    <property type="evidence" value="ECO:0007669"/>
    <property type="project" value="InterPro"/>
</dbReference>
<dbReference type="EMBL" id="AP010656">
    <property type="protein sequence ID" value="BAG83436.1"/>
    <property type="molecule type" value="Genomic_DNA"/>
</dbReference>
<dbReference type="Proteomes" id="UP000000723">
    <property type="component" value="Chromosome"/>
</dbReference>
<dbReference type="Pfam" id="PF02153">
    <property type="entry name" value="PDH_N"/>
    <property type="match status" value="1"/>
</dbReference>
<feature type="domain" description="Prephenate/arogenate dehydrogenase" evidence="2">
    <location>
        <begin position="1"/>
        <end position="262"/>
    </location>
</feature>
<dbReference type="PANTHER" id="PTHR21363">
    <property type="entry name" value="PREPHENATE DEHYDROGENASE"/>
    <property type="match status" value="1"/>
</dbReference>
<dbReference type="GO" id="GO:0070403">
    <property type="term" value="F:NAD+ binding"/>
    <property type="evidence" value="ECO:0007669"/>
    <property type="project" value="InterPro"/>
</dbReference>
<dbReference type="AlphaFoldDB" id="B6YQG4"/>
<dbReference type="PANTHER" id="PTHR21363:SF0">
    <property type="entry name" value="PREPHENATE DEHYDROGENASE [NADP(+)]"/>
    <property type="match status" value="1"/>
</dbReference>
<dbReference type="KEGG" id="aps:CFPG_173"/>
<evidence type="ECO:0000259" key="2">
    <source>
        <dbReference type="PROSITE" id="PS51176"/>
    </source>
</evidence>
<dbReference type="InterPro" id="IPR050812">
    <property type="entry name" value="Preph/Arog_dehydrog"/>
</dbReference>
<gene>
    <name evidence="3" type="ordered locus">CFPG_173</name>
</gene>